<reference evidence="2" key="1">
    <citation type="journal article" date="2019" name="Int. J. Syst. Evol. Microbiol.">
        <title>The Global Catalogue of Microorganisms (GCM) 10K type strain sequencing project: providing services to taxonomists for standard genome sequencing and annotation.</title>
        <authorList>
            <consortium name="The Broad Institute Genomics Platform"/>
            <consortium name="The Broad Institute Genome Sequencing Center for Infectious Disease"/>
            <person name="Wu L."/>
            <person name="Ma J."/>
        </authorList>
    </citation>
    <scope>NUCLEOTIDE SEQUENCE [LARGE SCALE GENOMIC DNA]</scope>
    <source>
        <strain evidence="2">CGMCC 1.15480</strain>
    </source>
</reference>
<proteinExistence type="predicted"/>
<evidence type="ECO:0000313" key="2">
    <source>
        <dbReference type="Proteomes" id="UP000597761"/>
    </source>
</evidence>
<comment type="caution">
    <text evidence="1">The sequence shown here is derived from an EMBL/GenBank/DDBJ whole genome shotgun (WGS) entry which is preliminary data.</text>
</comment>
<dbReference type="Proteomes" id="UP000597761">
    <property type="component" value="Unassembled WGS sequence"/>
</dbReference>
<protein>
    <submittedName>
        <fullName evidence="1">Uncharacterized protein</fullName>
    </submittedName>
</protein>
<accession>A0ABQ1NKB0</accession>
<name>A0ABQ1NKB0_9MICC</name>
<sequence>MVASVLSKVRTPTGGKLTPMSAKQVRQATSAANAAARSAVVTPAACKELSLKASSVPETAGVGMATATGGKVVVALVIGKDPDELKSRVTGARELLQTCAKVTLKSAKQTVSQTLTPLTMDRVGDDSVAVLNTQSTSGVTVVMTQLSAWKGNRMVTVSGVGKPSDASDLAELGQLATKALTTAAAGGGATA</sequence>
<keyword evidence="2" id="KW-1185">Reference proteome</keyword>
<dbReference type="EMBL" id="BMJI01000001">
    <property type="protein sequence ID" value="GGC78642.1"/>
    <property type="molecule type" value="Genomic_DNA"/>
</dbReference>
<gene>
    <name evidence="1" type="ORF">GCM10011512_01540</name>
</gene>
<evidence type="ECO:0000313" key="1">
    <source>
        <dbReference type="EMBL" id="GGC78642.1"/>
    </source>
</evidence>
<organism evidence="1 2">
    <name type="scientific">Tersicoccus solisilvae</name>
    <dbReference type="NCBI Taxonomy" id="1882339"/>
    <lineage>
        <taxon>Bacteria</taxon>
        <taxon>Bacillati</taxon>
        <taxon>Actinomycetota</taxon>
        <taxon>Actinomycetes</taxon>
        <taxon>Micrococcales</taxon>
        <taxon>Micrococcaceae</taxon>
        <taxon>Tersicoccus</taxon>
    </lineage>
</organism>